<dbReference type="AlphaFoldDB" id="A0A4U5NC97"/>
<evidence type="ECO:0000313" key="1">
    <source>
        <dbReference type="EMBL" id="TKR80160.1"/>
    </source>
</evidence>
<gene>
    <name evidence="1" type="ORF">L596_014280</name>
</gene>
<name>A0A4U5NC97_STECR</name>
<protein>
    <submittedName>
        <fullName evidence="1">Uncharacterized protein</fullName>
    </submittedName>
</protein>
<dbReference type="EMBL" id="AZBU02000004">
    <property type="protein sequence ID" value="TKR80160.1"/>
    <property type="molecule type" value="Genomic_DNA"/>
</dbReference>
<dbReference type="Proteomes" id="UP000298663">
    <property type="component" value="Unassembled WGS sequence"/>
</dbReference>
<reference evidence="1 2" key="2">
    <citation type="journal article" date="2019" name="G3 (Bethesda)">
        <title>Hybrid Assembly of the Genome of the Entomopathogenic Nematode Steinernema carpocapsae Identifies the X-Chromosome.</title>
        <authorList>
            <person name="Serra L."/>
            <person name="Macchietto M."/>
            <person name="Macias-Munoz A."/>
            <person name="McGill C.J."/>
            <person name="Rodriguez I.M."/>
            <person name="Rodriguez B."/>
            <person name="Murad R."/>
            <person name="Mortazavi A."/>
        </authorList>
    </citation>
    <scope>NUCLEOTIDE SEQUENCE [LARGE SCALE GENOMIC DNA]</scope>
    <source>
        <strain evidence="1 2">ALL</strain>
    </source>
</reference>
<sequence>MHPLKNAEGSLVLAASEIVLVWWMIDLWMHLQAHFECLSTHRVLQLWIFLSVLTFPVTSTSKKELGSIL</sequence>
<proteinExistence type="predicted"/>
<keyword evidence="2" id="KW-1185">Reference proteome</keyword>
<evidence type="ECO:0000313" key="2">
    <source>
        <dbReference type="Proteomes" id="UP000298663"/>
    </source>
</evidence>
<accession>A0A4U5NC97</accession>
<comment type="caution">
    <text evidence="1">The sequence shown here is derived from an EMBL/GenBank/DDBJ whole genome shotgun (WGS) entry which is preliminary data.</text>
</comment>
<organism evidence="1 2">
    <name type="scientific">Steinernema carpocapsae</name>
    <name type="common">Entomopathogenic nematode</name>
    <dbReference type="NCBI Taxonomy" id="34508"/>
    <lineage>
        <taxon>Eukaryota</taxon>
        <taxon>Metazoa</taxon>
        <taxon>Ecdysozoa</taxon>
        <taxon>Nematoda</taxon>
        <taxon>Chromadorea</taxon>
        <taxon>Rhabditida</taxon>
        <taxon>Tylenchina</taxon>
        <taxon>Panagrolaimomorpha</taxon>
        <taxon>Strongyloidoidea</taxon>
        <taxon>Steinernematidae</taxon>
        <taxon>Steinernema</taxon>
    </lineage>
</organism>
<reference evidence="1 2" key="1">
    <citation type="journal article" date="2015" name="Genome Biol.">
        <title>Comparative genomics of Steinernema reveals deeply conserved gene regulatory networks.</title>
        <authorList>
            <person name="Dillman A.R."/>
            <person name="Macchietto M."/>
            <person name="Porter C.F."/>
            <person name="Rogers A."/>
            <person name="Williams B."/>
            <person name="Antoshechkin I."/>
            <person name="Lee M.M."/>
            <person name="Goodwin Z."/>
            <person name="Lu X."/>
            <person name="Lewis E.E."/>
            <person name="Goodrich-Blair H."/>
            <person name="Stock S.P."/>
            <person name="Adams B.J."/>
            <person name="Sternberg P.W."/>
            <person name="Mortazavi A."/>
        </authorList>
    </citation>
    <scope>NUCLEOTIDE SEQUENCE [LARGE SCALE GENOMIC DNA]</scope>
    <source>
        <strain evidence="1 2">ALL</strain>
    </source>
</reference>